<evidence type="ECO:0000256" key="2">
    <source>
        <dbReference type="ARBA" id="ARBA00009241"/>
    </source>
</evidence>
<evidence type="ECO:0000256" key="8">
    <source>
        <dbReference type="SAM" id="MobiDB-lite"/>
    </source>
</evidence>
<evidence type="ECO:0000256" key="3">
    <source>
        <dbReference type="ARBA" id="ARBA00022723"/>
    </source>
</evidence>
<evidence type="ECO:0000256" key="5">
    <source>
        <dbReference type="ARBA" id="ARBA00023128"/>
    </source>
</evidence>
<keyword evidence="3" id="KW-0479">Metal-binding</keyword>
<dbReference type="AlphaFoldDB" id="A0AAF0F9N9"/>
<gene>
    <name evidence="9" type="ORF">MJAP1_003934</name>
</gene>
<dbReference type="InterPro" id="IPR007745">
    <property type="entry name" value="Cyt_c_oxidase_Cu-chaperone"/>
</dbReference>
<dbReference type="Gene3D" id="1.10.287.1130">
    <property type="entry name" value="CytochromE C oxidase copper chaperone"/>
    <property type="match status" value="1"/>
</dbReference>
<protein>
    <submittedName>
        <fullName evidence="9">Uncharacterized protein</fullName>
    </submittedName>
</protein>
<dbReference type="GeneID" id="85227585"/>
<dbReference type="Pfam" id="PF05051">
    <property type="entry name" value="COX17"/>
    <property type="match status" value="1"/>
</dbReference>
<keyword evidence="10" id="KW-1185">Reference proteome</keyword>
<comment type="subcellular location">
    <subcellularLocation>
        <location evidence="1">Mitochondrion intermembrane space</location>
    </subcellularLocation>
</comment>
<dbReference type="InterPro" id="IPR009069">
    <property type="entry name" value="Cys_alpha_HP_mot_SF"/>
</dbReference>
<dbReference type="RefSeq" id="XP_060123840.1">
    <property type="nucleotide sequence ID" value="XM_060267857.1"/>
</dbReference>
<evidence type="ECO:0000256" key="6">
    <source>
        <dbReference type="ARBA" id="ARBA00023157"/>
    </source>
</evidence>
<keyword evidence="7" id="KW-0143">Chaperone</keyword>
<keyword evidence="5" id="KW-0496">Mitochondrion</keyword>
<dbReference type="GO" id="GO:0016531">
    <property type="term" value="F:copper chaperone activity"/>
    <property type="evidence" value="ECO:0007669"/>
    <property type="project" value="InterPro"/>
</dbReference>
<reference evidence="9" key="1">
    <citation type="submission" date="2023-03" db="EMBL/GenBank/DDBJ databases">
        <title>Mating type loci evolution in Malassezia.</title>
        <authorList>
            <person name="Coelho M.A."/>
        </authorList>
    </citation>
    <scope>NUCLEOTIDE SEQUENCE</scope>
    <source>
        <strain evidence="9">CBS 9431</strain>
    </source>
</reference>
<dbReference type="SUPFAM" id="SSF47072">
    <property type="entry name" value="Cysteine alpha-hairpin motif"/>
    <property type="match status" value="1"/>
</dbReference>
<feature type="region of interest" description="Disordered" evidence="8">
    <location>
        <begin position="1"/>
        <end position="23"/>
    </location>
</feature>
<keyword evidence="6" id="KW-1015">Disulfide bond</keyword>
<keyword evidence="4" id="KW-0186">Copper</keyword>
<evidence type="ECO:0000313" key="9">
    <source>
        <dbReference type="EMBL" id="WFD40943.1"/>
    </source>
</evidence>
<dbReference type="EMBL" id="CP119965">
    <property type="protein sequence ID" value="WFD40943.1"/>
    <property type="molecule type" value="Genomic_DNA"/>
</dbReference>
<evidence type="ECO:0000256" key="1">
    <source>
        <dbReference type="ARBA" id="ARBA00004569"/>
    </source>
</evidence>
<comment type="similarity">
    <text evidence="2">Belongs to the COX17 family.</text>
</comment>
<sequence>MSEAKEVKTSPTLVSEKNPKGIRPYTKGARDDCFLKFGHSVEEHGESARKCEELVRKHRECMAGLGFKV</sequence>
<name>A0AAF0F9N9_9BASI</name>
<evidence type="ECO:0000313" key="10">
    <source>
        <dbReference type="Proteomes" id="UP001217754"/>
    </source>
</evidence>
<dbReference type="GO" id="GO:0005507">
    <property type="term" value="F:copper ion binding"/>
    <property type="evidence" value="ECO:0007669"/>
    <property type="project" value="InterPro"/>
</dbReference>
<proteinExistence type="inferred from homology"/>
<evidence type="ECO:0000256" key="4">
    <source>
        <dbReference type="ARBA" id="ARBA00023008"/>
    </source>
</evidence>
<accession>A0AAF0F9N9</accession>
<dbReference type="GO" id="GO:0005758">
    <property type="term" value="C:mitochondrial intermembrane space"/>
    <property type="evidence" value="ECO:0007669"/>
    <property type="project" value="UniProtKB-SubCell"/>
</dbReference>
<dbReference type="Proteomes" id="UP001217754">
    <property type="component" value="Chromosome 8"/>
</dbReference>
<organism evidence="9 10">
    <name type="scientific">Malassezia japonica</name>
    <dbReference type="NCBI Taxonomy" id="223818"/>
    <lineage>
        <taxon>Eukaryota</taxon>
        <taxon>Fungi</taxon>
        <taxon>Dikarya</taxon>
        <taxon>Basidiomycota</taxon>
        <taxon>Ustilaginomycotina</taxon>
        <taxon>Malasseziomycetes</taxon>
        <taxon>Malasseziales</taxon>
        <taxon>Malasseziaceae</taxon>
        <taxon>Malassezia</taxon>
    </lineage>
</organism>
<evidence type="ECO:0000256" key="7">
    <source>
        <dbReference type="ARBA" id="ARBA00023186"/>
    </source>
</evidence>